<evidence type="ECO:0000256" key="1">
    <source>
        <dbReference type="SAM" id="MobiDB-lite"/>
    </source>
</evidence>
<evidence type="ECO:0000313" key="2">
    <source>
        <dbReference type="EMBL" id="DAF93126.1"/>
    </source>
</evidence>
<protein>
    <submittedName>
        <fullName evidence="2">Uncharacterized protein</fullName>
    </submittedName>
</protein>
<feature type="compositionally biased region" description="Basic and acidic residues" evidence="1">
    <location>
        <begin position="204"/>
        <end position="214"/>
    </location>
</feature>
<reference evidence="2" key="1">
    <citation type="journal article" date="2021" name="Proc. Natl. Acad. Sci. U.S.A.">
        <title>A Catalog of Tens of Thousands of Viruses from Human Metagenomes Reveals Hidden Associations with Chronic Diseases.</title>
        <authorList>
            <person name="Tisza M.J."/>
            <person name="Buck C.B."/>
        </authorList>
    </citation>
    <scope>NUCLEOTIDE SEQUENCE</scope>
    <source>
        <strain evidence="2">CtcyQ27</strain>
    </source>
</reference>
<accession>A0A8S5UFG6</accession>
<sequence length="241" mass="28125">MQVEYVDYDKITDDMMYLGNNINLRFNVLLSKKNSSIDNSRRFFHSEYRYESKYDDTQVAVTIKRCFSYYMSIDVGGDNWDRSVMIRIQDIIILRELVSMASKWMIDNTFEVKDGNLTCKRRNTLKMSLPDGKYLWFDPVVIEWNNIQNQGVRITISDPSIYVDMISDLFLGFKYLIDTVDMFGYAQNMVNYLGRPENGFNLSDFERDQQKSEKAMSAPVKASKGRQIPGARKNKSAFGKE</sequence>
<organism evidence="2">
    <name type="scientific">Myoviridae sp. ctcyQ27</name>
    <dbReference type="NCBI Taxonomy" id="2825139"/>
    <lineage>
        <taxon>Viruses</taxon>
        <taxon>Duplodnaviria</taxon>
        <taxon>Heunggongvirae</taxon>
        <taxon>Uroviricota</taxon>
        <taxon>Caudoviricetes</taxon>
    </lineage>
</organism>
<dbReference type="EMBL" id="BK016080">
    <property type="protein sequence ID" value="DAF93126.1"/>
    <property type="molecule type" value="Genomic_DNA"/>
</dbReference>
<feature type="region of interest" description="Disordered" evidence="1">
    <location>
        <begin position="203"/>
        <end position="241"/>
    </location>
</feature>
<proteinExistence type="predicted"/>
<name>A0A8S5UFG6_9CAUD</name>